<evidence type="ECO:0000256" key="3">
    <source>
        <dbReference type="ARBA" id="ARBA00022679"/>
    </source>
</evidence>
<reference evidence="5" key="1">
    <citation type="submission" date="2021-12" db="EMBL/GenBank/DDBJ databases">
        <title>Discovery of the Pendulisporaceae a myxobacterial family with distinct sporulation behavior and unique specialized metabolism.</title>
        <authorList>
            <person name="Garcia R."/>
            <person name="Popoff A."/>
            <person name="Bader C.D."/>
            <person name="Loehr J."/>
            <person name="Walesch S."/>
            <person name="Walt C."/>
            <person name="Boldt J."/>
            <person name="Bunk B."/>
            <person name="Haeckl F.J.F.P.J."/>
            <person name="Gunesch A.P."/>
            <person name="Birkelbach J."/>
            <person name="Nuebel U."/>
            <person name="Pietschmann T."/>
            <person name="Bach T."/>
            <person name="Mueller R."/>
        </authorList>
    </citation>
    <scope>NUCLEOTIDE SEQUENCE</scope>
    <source>
        <strain evidence="5">MSr11367</strain>
    </source>
</reference>
<organism evidence="5 6">
    <name type="scientific">Pendulispora rubella</name>
    <dbReference type="NCBI Taxonomy" id="2741070"/>
    <lineage>
        <taxon>Bacteria</taxon>
        <taxon>Pseudomonadati</taxon>
        <taxon>Myxococcota</taxon>
        <taxon>Myxococcia</taxon>
        <taxon>Myxococcales</taxon>
        <taxon>Sorangiineae</taxon>
        <taxon>Pendulisporaceae</taxon>
        <taxon>Pendulispora</taxon>
    </lineage>
</organism>
<dbReference type="NCBIfam" id="TIGR00027">
    <property type="entry name" value="mthyl_TIGR00027"/>
    <property type="match status" value="1"/>
</dbReference>
<sequence length="278" mass="31312">MRDNQSSSTAIGVARQRAAHQLFDRPLVFEDPLAVRLTGSEDELLDFTRTDEGETKLLRAFLAARSRYTEEAFEAAFARGVRQYVVLGAGFDTFAYRHRLDALRVFEVDHPATQARKRELLGHAGIEVPASLTYVPVDFEKDTLRASLVANGFRFDEPAFFSWLGVTMYLTHAAILDTLGMIHQGARGSEVVFDYQIDPAYLGERDRAVVAALTARVAKLGEPWISHFLPESLMQELRTMGFRHVESIGPQVLRALYFRNRDDGLSVSNRAHLMHARV</sequence>
<keyword evidence="4" id="KW-0949">S-adenosyl-L-methionine</keyword>
<dbReference type="GO" id="GO:0032259">
    <property type="term" value="P:methylation"/>
    <property type="evidence" value="ECO:0007669"/>
    <property type="project" value="UniProtKB-KW"/>
</dbReference>
<keyword evidence="3" id="KW-0808">Transferase</keyword>
<comment type="function">
    <text evidence="4">Exhibits S-adenosyl-L-methionine-dependent methyltransferase activity.</text>
</comment>
<dbReference type="EC" id="2.1.1.-" evidence="4"/>
<proteinExistence type="inferred from homology"/>
<dbReference type="PANTHER" id="PTHR43619">
    <property type="entry name" value="S-ADENOSYL-L-METHIONINE-DEPENDENT METHYLTRANSFERASE YKTD-RELATED"/>
    <property type="match status" value="1"/>
</dbReference>
<dbReference type="SUPFAM" id="SSF53335">
    <property type="entry name" value="S-adenosyl-L-methionine-dependent methyltransferases"/>
    <property type="match status" value="1"/>
</dbReference>
<protein>
    <recommendedName>
        <fullName evidence="4">S-adenosyl-L-methionine-dependent methyltransferase</fullName>
        <ecNumber evidence="4">2.1.1.-</ecNumber>
    </recommendedName>
</protein>
<dbReference type="EMBL" id="CP089983">
    <property type="protein sequence ID" value="WXB06506.1"/>
    <property type="molecule type" value="Genomic_DNA"/>
</dbReference>
<dbReference type="Pfam" id="PF04072">
    <property type="entry name" value="LCM"/>
    <property type="match status" value="1"/>
</dbReference>
<evidence type="ECO:0000256" key="1">
    <source>
        <dbReference type="ARBA" id="ARBA00008138"/>
    </source>
</evidence>
<comment type="similarity">
    <text evidence="1 4">Belongs to the UPF0677 family.</text>
</comment>
<evidence type="ECO:0000256" key="2">
    <source>
        <dbReference type="ARBA" id="ARBA00022603"/>
    </source>
</evidence>
<dbReference type="InterPro" id="IPR011610">
    <property type="entry name" value="SAM_mthyl_Trfase_ML2640-like"/>
</dbReference>
<evidence type="ECO:0000256" key="4">
    <source>
        <dbReference type="RuleBase" id="RU362030"/>
    </source>
</evidence>
<name>A0ABZ2LBA2_9BACT</name>
<gene>
    <name evidence="5" type="ORF">LVJ94_04510</name>
</gene>
<dbReference type="InterPro" id="IPR007213">
    <property type="entry name" value="Ppm1/Ppm2/Tcmp"/>
</dbReference>
<evidence type="ECO:0000313" key="5">
    <source>
        <dbReference type="EMBL" id="WXB06506.1"/>
    </source>
</evidence>
<evidence type="ECO:0000313" key="6">
    <source>
        <dbReference type="Proteomes" id="UP001374803"/>
    </source>
</evidence>
<keyword evidence="2 4" id="KW-0489">Methyltransferase</keyword>
<dbReference type="Proteomes" id="UP001374803">
    <property type="component" value="Chromosome"/>
</dbReference>
<accession>A0ABZ2LBA2</accession>
<dbReference type="RefSeq" id="WP_394836154.1">
    <property type="nucleotide sequence ID" value="NZ_CP089929.1"/>
</dbReference>
<dbReference type="GO" id="GO:0008168">
    <property type="term" value="F:methyltransferase activity"/>
    <property type="evidence" value="ECO:0007669"/>
    <property type="project" value="UniProtKB-KW"/>
</dbReference>
<dbReference type="PANTHER" id="PTHR43619:SF2">
    <property type="entry name" value="S-ADENOSYL-L-METHIONINE-DEPENDENT METHYLTRANSFERASES SUPERFAMILY PROTEIN"/>
    <property type="match status" value="1"/>
</dbReference>
<dbReference type="InterPro" id="IPR029063">
    <property type="entry name" value="SAM-dependent_MTases_sf"/>
</dbReference>
<dbReference type="Gene3D" id="3.40.50.150">
    <property type="entry name" value="Vaccinia Virus protein VP39"/>
    <property type="match status" value="1"/>
</dbReference>
<keyword evidence="6" id="KW-1185">Reference proteome</keyword>